<feature type="coiled-coil region" evidence="7">
    <location>
        <begin position="187"/>
        <end position="214"/>
    </location>
</feature>
<comment type="caution">
    <text evidence="8">The sequence shown here is derived from an EMBL/GenBank/DDBJ whole genome shotgun (WGS) entry which is preliminary data.</text>
</comment>
<dbReference type="PANTHER" id="PTHR13296">
    <property type="entry name" value="BCAS2 PROTEIN"/>
    <property type="match status" value="1"/>
</dbReference>
<dbReference type="FunCoup" id="A0A2P6MMT5">
    <property type="interactions" value="696"/>
</dbReference>
<dbReference type="GO" id="GO:0006397">
    <property type="term" value="P:mRNA processing"/>
    <property type="evidence" value="ECO:0007669"/>
    <property type="project" value="UniProtKB-KW"/>
</dbReference>
<reference evidence="8 9" key="1">
    <citation type="journal article" date="2018" name="Genome Biol. Evol.">
        <title>Multiple Roots of Fruiting Body Formation in Amoebozoa.</title>
        <authorList>
            <person name="Hillmann F."/>
            <person name="Forbes G."/>
            <person name="Novohradska S."/>
            <person name="Ferling I."/>
            <person name="Riege K."/>
            <person name="Groth M."/>
            <person name="Westermann M."/>
            <person name="Marz M."/>
            <person name="Spaller T."/>
            <person name="Winckler T."/>
            <person name="Schaap P."/>
            <person name="Glockner G."/>
        </authorList>
    </citation>
    <scope>NUCLEOTIDE SEQUENCE [LARGE SCALE GENOMIC DNA]</scope>
    <source>
        <strain evidence="8 9">Jena</strain>
    </source>
</reference>
<sequence length="221" mass="25793">MDILTARYGDTIDALPYIDDDYSAKEDEINEMIAKEQRRFRPEDYLSKYEVIVDPFSSTMVNCEHERIANGMEPETLDVSRYELLPPSESKQNDKEAWERALHNAQSQLEHQSLRLLNLELMNKYGANAYIVYNKYLEDIQKRLQNEVQGMQKQIEDMSLERRNEQVFCGENLRTLESKRVDLIYKNLDLEEICRGLEEEIEALKASKRENGENGTTGNGN</sequence>
<proteinExistence type="inferred from homology"/>
<evidence type="ECO:0000256" key="5">
    <source>
        <dbReference type="ARBA" id="ARBA00023187"/>
    </source>
</evidence>
<dbReference type="GO" id="GO:0071013">
    <property type="term" value="C:catalytic step 2 spliceosome"/>
    <property type="evidence" value="ECO:0007669"/>
    <property type="project" value="TreeGrafter"/>
</dbReference>
<dbReference type="InParanoid" id="A0A2P6MMT5"/>
<dbReference type="InterPro" id="IPR008409">
    <property type="entry name" value="SPF27"/>
</dbReference>
<dbReference type="EMBL" id="MDYQ01000702">
    <property type="protein sequence ID" value="PRP73024.1"/>
    <property type="molecule type" value="Genomic_DNA"/>
</dbReference>
<dbReference type="GO" id="GO:0071011">
    <property type="term" value="C:precatalytic spliceosome"/>
    <property type="evidence" value="ECO:0007669"/>
    <property type="project" value="TreeGrafter"/>
</dbReference>
<accession>A0A2P6MMT5</accession>
<evidence type="ECO:0000313" key="9">
    <source>
        <dbReference type="Proteomes" id="UP000241769"/>
    </source>
</evidence>
<dbReference type="GO" id="GO:0008380">
    <property type="term" value="P:RNA splicing"/>
    <property type="evidence" value="ECO:0007669"/>
    <property type="project" value="UniProtKB-KW"/>
</dbReference>
<evidence type="ECO:0000256" key="4">
    <source>
        <dbReference type="ARBA" id="ARBA00022728"/>
    </source>
</evidence>
<name>A0A2P6MMT5_9EUKA</name>
<organism evidence="8 9">
    <name type="scientific">Planoprotostelium fungivorum</name>
    <dbReference type="NCBI Taxonomy" id="1890364"/>
    <lineage>
        <taxon>Eukaryota</taxon>
        <taxon>Amoebozoa</taxon>
        <taxon>Evosea</taxon>
        <taxon>Variosea</taxon>
        <taxon>Cavosteliida</taxon>
        <taxon>Cavosteliaceae</taxon>
        <taxon>Planoprotostelium</taxon>
    </lineage>
</organism>
<keyword evidence="3" id="KW-0507">mRNA processing</keyword>
<keyword evidence="9" id="KW-1185">Reference proteome</keyword>
<evidence type="ECO:0000256" key="7">
    <source>
        <dbReference type="SAM" id="Coils"/>
    </source>
</evidence>
<comment type="subcellular location">
    <subcellularLocation>
        <location evidence="1">Nucleus</location>
    </subcellularLocation>
</comment>
<evidence type="ECO:0000256" key="3">
    <source>
        <dbReference type="ARBA" id="ARBA00022664"/>
    </source>
</evidence>
<evidence type="ECO:0000256" key="2">
    <source>
        <dbReference type="ARBA" id="ARBA00010788"/>
    </source>
</evidence>
<dbReference type="GO" id="GO:0000974">
    <property type="term" value="C:Prp19 complex"/>
    <property type="evidence" value="ECO:0007669"/>
    <property type="project" value="TreeGrafter"/>
</dbReference>
<dbReference type="PANTHER" id="PTHR13296:SF0">
    <property type="entry name" value="PRE-MRNA-SPLICING FACTOR SPF27"/>
    <property type="match status" value="1"/>
</dbReference>
<dbReference type="STRING" id="1890364.A0A2P6MMT5"/>
<dbReference type="Proteomes" id="UP000241769">
    <property type="component" value="Unassembled WGS sequence"/>
</dbReference>
<dbReference type="Pfam" id="PF05700">
    <property type="entry name" value="BCAS2"/>
    <property type="match status" value="1"/>
</dbReference>
<feature type="coiled-coil region" evidence="7">
    <location>
        <begin position="88"/>
        <end position="161"/>
    </location>
</feature>
<evidence type="ECO:0008006" key="10">
    <source>
        <dbReference type="Google" id="ProtNLM"/>
    </source>
</evidence>
<evidence type="ECO:0000313" key="8">
    <source>
        <dbReference type="EMBL" id="PRP73024.1"/>
    </source>
</evidence>
<evidence type="ECO:0000256" key="6">
    <source>
        <dbReference type="ARBA" id="ARBA00023242"/>
    </source>
</evidence>
<keyword evidence="4" id="KW-0747">Spliceosome</keyword>
<dbReference type="OrthoDB" id="205794at2759"/>
<gene>
    <name evidence="8" type="ORF">PROFUN_17052</name>
</gene>
<evidence type="ECO:0000256" key="1">
    <source>
        <dbReference type="ARBA" id="ARBA00004123"/>
    </source>
</evidence>
<comment type="similarity">
    <text evidence="2">Belongs to the SPF27 family.</text>
</comment>
<keyword evidence="5" id="KW-0508">mRNA splicing</keyword>
<protein>
    <recommendedName>
        <fullName evidence="10">Pre-mRNA-splicing factor SPF27</fullName>
    </recommendedName>
</protein>
<dbReference type="AlphaFoldDB" id="A0A2P6MMT5"/>
<keyword evidence="7" id="KW-0175">Coiled coil</keyword>
<keyword evidence="6" id="KW-0539">Nucleus</keyword>